<feature type="region of interest" description="Disordered" evidence="8">
    <location>
        <begin position="1064"/>
        <end position="1148"/>
    </location>
</feature>
<feature type="region of interest" description="Disordered" evidence="8">
    <location>
        <begin position="440"/>
        <end position="650"/>
    </location>
</feature>
<feature type="region of interest" description="Disordered" evidence="8">
    <location>
        <begin position="928"/>
        <end position="1031"/>
    </location>
</feature>
<feature type="compositionally biased region" description="Basic and acidic residues" evidence="8">
    <location>
        <begin position="934"/>
        <end position="943"/>
    </location>
</feature>
<evidence type="ECO:0000313" key="11">
    <source>
        <dbReference type="Proteomes" id="UP000807306"/>
    </source>
</evidence>
<feature type="compositionally biased region" description="Acidic residues" evidence="8">
    <location>
        <begin position="303"/>
        <end position="330"/>
    </location>
</feature>
<dbReference type="InterPro" id="IPR005635">
    <property type="entry name" value="Inner_centromere_prot_ARK-bd"/>
</dbReference>
<dbReference type="Proteomes" id="UP000807306">
    <property type="component" value="Unassembled WGS sequence"/>
</dbReference>
<feature type="compositionally biased region" description="Polar residues" evidence="8">
    <location>
        <begin position="1069"/>
        <end position="1086"/>
    </location>
</feature>
<feature type="compositionally biased region" description="Low complexity" evidence="8">
    <location>
        <begin position="199"/>
        <end position="208"/>
    </location>
</feature>
<dbReference type="Gene3D" id="6.10.250.2990">
    <property type="match status" value="1"/>
</dbReference>
<comment type="caution">
    <text evidence="10">The sequence shown here is derived from an EMBL/GenBank/DDBJ whole genome shotgun (WGS) entry which is preliminary data.</text>
</comment>
<evidence type="ECO:0000256" key="4">
    <source>
        <dbReference type="ARBA" id="ARBA00022490"/>
    </source>
</evidence>
<gene>
    <name evidence="10" type="ORF">CPB83DRAFT_794894</name>
</gene>
<evidence type="ECO:0000256" key="8">
    <source>
        <dbReference type="SAM" id="MobiDB-lite"/>
    </source>
</evidence>
<feature type="compositionally biased region" description="Basic and acidic residues" evidence="8">
    <location>
        <begin position="455"/>
        <end position="487"/>
    </location>
</feature>
<dbReference type="PANTHER" id="PTHR13142">
    <property type="entry name" value="INNER CENTROMERE PROTEIN"/>
    <property type="match status" value="1"/>
</dbReference>
<feature type="region of interest" description="Disordered" evidence="8">
    <location>
        <begin position="248"/>
        <end position="399"/>
    </location>
</feature>
<keyword evidence="5" id="KW-0159">Chromosome partition</keyword>
<dbReference type="EMBL" id="MU157871">
    <property type="protein sequence ID" value="KAF9526493.1"/>
    <property type="molecule type" value="Genomic_DNA"/>
</dbReference>
<feature type="region of interest" description="Disordered" evidence="8">
    <location>
        <begin position="727"/>
        <end position="768"/>
    </location>
</feature>
<feature type="compositionally biased region" description="Basic and acidic residues" evidence="8">
    <location>
        <begin position="727"/>
        <end position="738"/>
    </location>
</feature>
<dbReference type="OrthoDB" id="6123at2759"/>
<evidence type="ECO:0000313" key="10">
    <source>
        <dbReference type="EMBL" id="KAF9526493.1"/>
    </source>
</evidence>
<dbReference type="GO" id="GO:0007059">
    <property type="term" value="P:chromosome segregation"/>
    <property type="evidence" value="ECO:0007669"/>
    <property type="project" value="UniProtKB-KW"/>
</dbReference>
<evidence type="ECO:0000256" key="6">
    <source>
        <dbReference type="ARBA" id="ARBA00023212"/>
    </source>
</evidence>
<feature type="compositionally biased region" description="Polar residues" evidence="8">
    <location>
        <begin position="1095"/>
        <end position="1104"/>
    </location>
</feature>
<feature type="region of interest" description="Disordered" evidence="8">
    <location>
        <begin position="412"/>
        <end position="431"/>
    </location>
</feature>
<comment type="similarity">
    <text evidence="3">Belongs to the INCENP family.</text>
</comment>
<evidence type="ECO:0000259" key="9">
    <source>
        <dbReference type="Pfam" id="PF03941"/>
    </source>
</evidence>
<evidence type="ECO:0000256" key="1">
    <source>
        <dbReference type="ARBA" id="ARBA00004123"/>
    </source>
</evidence>
<dbReference type="Pfam" id="PF03941">
    <property type="entry name" value="INCENP_ARK-bind"/>
    <property type="match status" value="1"/>
</dbReference>
<accession>A0A9P6EBQ8</accession>
<feature type="region of interest" description="Disordered" evidence="8">
    <location>
        <begin position="189"/>
        <end position="208"/>
    </location>
</feature>
<protein>
    <recommendedName>
        <fullName evidence="9">Inner centromere protein ARK-binding domain-containing protein</fullName>
    </recommendedName>
</protein>
<sequence>MAAMEHPGLLSWANSVRLTMASDAGRQDFKDQVQTIGFLFLDDYLDNIVSGAKQDPLIELVKTPGRKKASKKPKLKPSKLGNVISLEESIESENIAPVHDFHRALLGVKPDNQKSAGVLKSKSSNIGHNPFAKPTRAALQSIQPAENGLPQPVEEPIAPPPQLTATVVSTLALPIGASEHNDLSIIAEDEEPLEKKRSSTSTRQTSPLVLSESPVAVVSLSPAVEETSHNSPARRAEAYEVISVPAVEETSRKSLESKANMSRESNLHSISSNDTFHSISLDTPAETQEARMEESVPPPEPVPELEPEFDAVADMSIDEETGLLPEEEQDFVGPAPVEDTQMFDIDNTASSLPRASEKPSFPSLPEPMPLRKSIRAPREPSLNPVMLGAATPGGPGKRTSWLAKAREVKLLEVTSKRSHPPVPTLPPLTSNFATTLLGTKRKSSEMLAGTSAPQEEEHERHSKVLKIIEGETASRKSKETEKPKVHEVPPSPAARAADPNVSQEGVLNMLKKTVEGLGGKTGRSMGRSVGGGAASALAEAKAAAEARLAERDRKEDEVTRAMGLPSTSNSGTPPDAAPSTGQSEEHRLSVSDLFPMEGRVKEKHRVPEKVFHKATPPAASSSMNIEDSRLSTSTTPPNSPPAQRTSFTQPTVPVFSKPVFVPPVSTFTKSASPPTKFAFRPPPSPPKYNVPPSMALGFGSRLPSTSPKVAKVPAPLTAQSTLESIRSDKIFDTGHDDPAWMPTTQDTGYSTAFGSQSQPQTQDYDEDDSWPVDEKLAAGVQWTFGVSKEDSMTWSTLPSQSQRADTGPVTRTSPIREENSSAETEQSRQIPGGFDVEMEDDLGDGKLEDDLMSRDEELEEVVLGVRPVVEKEPSGPPRSQSQMSMASSESTQSQSQTGFLGQATKFLSSALGTGKKKQPEVKKVFSQAAVAAKKQQEEQDKKTTRMTNMEQRRQQALQRKAEEEKAKALQEEKRLKEEIERRKREREENTGKQPFKPTASKRQDDDTKKRKIEFSEKKPELKKPAPSMIIGKSHLKSAMKKSTTAYGNSSQAVASSSSMTIEATKPVAGSSSQLKMKASATATSHKMMTEDELAQPSQLMQSQMAARMKAQLEATKHAIPSESIELPDINSEYSDSDDEGRVAPDLPDWAQSPELRQALEMQSRINPADIFGPVPVLRMEEIFKNQRKGFRARTSSANWNGSDRLTTQEEESYARRMGFK</sequence>
<feature type="compositionally biased region" description="Low complexity" evidence="8">
    <location>
        <begin position="879"/>
        <end position="897"/>
    </location>
</feature>
<feature type="region of interest" description="Disordered" evidence="8">
    <location>
        <begin position="666"/>
        <end position="692"/>
    </location>
</feature>
<feature type="compositionally biased region" description="Polar residues" evidence="8">
    <location>
        <begin position="1193"/>
        <end position="1205"/>
    </location>
</feature>
<evidence type="ECO:0000256" key="5">
    <source>
        <dbReference type="ARBA" id="ARBA00022829"/>
    </source>
</evidence>
<dbReference type="GO" id="GO:0005634">
    <property type="term" value="C:nucleus"/>
    <property type="evidence" value="ECO:0007669"/>
    <property type="project" value="UniProtKB-SubCell"/>
</dbReference>
<keyword evidence="7" id="KW-0539">Nucleus</keyword>
<feature type="compositionally biased region" description="Basic and acidic residues" evidence="8">
    <location>
        <begin position="843"/>
        <end position="855"/>
    </location>
</feature>
<feature type="compositionally biased region" description="Polar residues" evidence="8">
    <location>
        <begin position="257"/>
        <end position="281"/>
    </location>
</feature>
<feature type="compositionally biased region" description="Basic and acidic residues" evidence="8">
    <location>
        <begin position="959"/>
        <end position="990"/>
    </location>
</feature>
<evidence type="ECO:0000256" key="2">
    <source>
        <dbReference type="ARBA" id="ARBA00004186"/>
    </source>
</evidence>
<name>A0A9P6EBQ8_9AGAR</name>
<reference evidence="10" key="1">
    <citation type="submission" date="2020-11" db="EMBL/GenBank/DDBJ databases">
        <authorList>
            <consortium name="DOE Joint Genome Institute"/>
            <person name="Ahrendt S."/>
            <person name="Riley R."/>
            <person name="Andreopoulos W."/>
            <person name="Labutti K."/>
            <person name="Pangilinan J."/>
            <person name="Ruiz-Duenas F.J."/>
            <person name="Barrasa J.M."/>
            <person name="Sanchez-Garcia M."/>
            <person name="Camarero S."/>
            <person name="Miyauchi S."/>
            <person name="Serrano A."/>
            <person name="Linde D."/>
            <person name="Babiker R."/>
            <person name="Drula E."/>
            <person name="Ayuso-Fernandez I."/>
            <person name="Pacheco R."/>
            <person name="Padilla G."/>
            <person name="Ferreira P."/>
            <person name="Barriuso J."/>
            <person name="Kellner H."/>
            <person name="Castanera R."/>
            <person name="Alfaro M."/>
            <person name="Ramirez L."/>
            <person name="Pisabarro A.G."/>
            <person name="Kuo A."/>
            <person name="Tritt A."/>
            <person name="Lipzen A."/>
            <person name="He G."/>
            <person name="Yan M."/>
            <person name="Ng V."/>
            <person name="Cullen D."/>
            <person name="Martin F."/>
            <person name="Rosso M.-N."/>
            <person name="Henrissat B."/>
            <person name="Hibbett D."/>
            <person name="Martinez A.T."/>
            <person name="Grigoriev I.V."/>
        </authorList>
    </citation>
    <scope>NUCLEOTIDE SEQUENCE</scope>
    <source>
        <strain evidence="10">CBS 506.95</strain>
    </source>
</reference>
<evidence type="ECO:0000256" key="3">
    <source>
        <dbReference type="ARBA" id="ARBA00010042"/>
    </source>
</evidence>
<proteinExistence type="inferred from homology"/>
<dbReference type="GO" id="GO:0005819">
    <property type="term" value="C:spindle"/>
    <property type="evidence" value="ECO:0007669"/>
    <property type="project" value="UniProtKB-SubCell"/>
</dbReference>
<keyword evidence="4" id="KW-0963">Cytoplasm</keyword>
<dbReference type="PANTHER" id="PTHR13142:SF1">
    <property type="entry name" value="INNER CENTROMERE PROTEIN"/>
    <property type="match status" value="1"/>
</dbReference>
<feature type="compositionally biased region" description="Basic and acidic residues" evidence="8">
    <location>
        <begin position="542"/>
        <end position="559"/>
    </location>
</feature>
<feature type="compositionally biased region" description="Basic and acidic residues" evidence="8">
    <location>
        <begin position="1001"/>
        <end position="1023"/>
    </location>
</feature>
<feature type="region of interest" description="Disordered" evidence="8">
    <location>
        <begin position="1187"/>
        <end position="1220"/>
    </location>
</feature>
<keyword evidence="11" id="KW-1185">Reference proteome</keyword>
<organism evidence="10 11">
    <name type="scientific">Crepidotus variabilis</name>
    <dbReference type="NCBI Taxonomy" id="179855"/>
    <lineage>
        <taxon>Eukaryota</taxon>
        <taxon>Fungi</taxon>
        <taxon>Dikarya</taxon>
        <taxon>Basidiomycota</taxon>
        <taxon>Agaricomycotina</taxon>
        <taxon>Agaricomycetes</taxon>
        <taxon>Agaricomycetidae</taxon>
        <taxon>Agaricales</taxon>
        <taxon>Agaricineae</taxon>
        <taxon>Crepidotaceae</taxon>
        <taxon>Crepidotus</taxon>
    </lineage>
</organism>
<evidence type="ECO:0000256" key="7">
    <source>
        <dbReference type="ARBA" id="ARBA00023242"/>
    </source>
</evidence>
<comment type="subcellular location">
    <subcellularLocation>
        <location evidence="2">Cytoplasm</location>
        <location evidence="2">Cytoskeleton</location>
        <location evidence="2">Spindle</location>
    </subcellularLocation>
    <subcellularLocation>
        <location evidence="1">Nucleus</location>
    </subcellularLocation>
</comment>
<feature type="region of interest" description="Disordered" evidence="8">
    <location>
        <begin position="789"/>
        <end position="900"/>
    </location>
</feature>
<feature type="compositionally biased region" description="Pro residues" evidence="8">
    <location>
        <begin position="680"/>
        <end position="689"/>
    </location>
</feature>
<keyword evidence="6" id="KW-0206">Cytoskeleton</keyword>
<dbReference type="AlphaFoldDB" id="A0A9P6EBQ8"/>
<feature type="compositionally biased region" description="Polar residues" evidence="8">
    <location>
        <begin position="792"/>
        <end position="813"/>
    </location>
</feature>
<feature type="domain" description="Inner centromere protein ARK-binding" evidence="9">
    <location>
        <begin position="1128"/>
        <end position="1183"/>
    </location>
</feature>
<feature type="compositionally biased region" description="Polar residues" evidence="8">
    <location>
        <begin position="742"/>
        <end position="762"/>
    </location>
</feature>